<dbReference type="Pfam" id="PF00756">
    <property type="entry name" value="Esterase"/>
    <property type="match status" value="1"/>
</dbReference>
<sequence>MKPYPLLALLIFAPMTQANEPVEIPRSTKVVLKDENSERSYPIFIKTPRSYATSPEKHYPVIYLTDGMYGFQIASGATRFPMNSGAMQEAIIVSLAYSVGSKGASSRIRDYTPSKAADWKLATGEAANHAHFIRETVFSYMQKNYRISAANQTFVGNSLGGLFGAYVLFEHPEMFDNYVLGSPSVWFNDHEVLAREIKTTEAPIKVYLAVGSLERPQYGEGQDMVAGAQQLHAKLQEEASENVAIKLNIIDGAKHATAFPTTLIQGLDWIYGSE</sequence>
<dbReference type="SUPFAM" id="SSF53474">
    <property type="entry name" value="alpha/beta-Hydrolases"/>
    <property type="match status" value="1"/>
</dbReference>
<evidence type="ECO:0000313" key="5">
    <source>
        <dbReference type="Proteomes" id="UP000286678"/>
    </source>
</evidence>
<dbReference type="PANTHER" id="PTHR40841">
    <property type="entry name" value="SIDEROPHORE TRIACETYLFUSARININE C ESTERASE"/>
    <property type="match status" value="1"/>
</dbReference>
<accession>A0A432XPL4</accession>
<dbReference type="RefSeq" id="WP_126832145.1">
    <property type="nucleotide sequence ID" value="NZ_PIPT01000001.1"/>
</dbReference>
<proteinExistence type="inferred from homology"/>
<dbReference type="AlphaFoldDB" id="A0A432XPL4"/>
<keyword evidence="3" id="KW-0732">Signal</keyword>
<organism evidence="4 5">
    <name type="scientific">Pseudidiomarina aquimaris</name>
    <dbReference type="NCBI Taxonomy" id="641841"/>
    <lineage>
        <taxon>Bacteria</taxon>
        <taxon>Pseudomonadati</taxon>
        <taxon>Pseudomonadota</taxon>
        <taxon>Gammaproteobacteria</taxon>
        <taxon>Alteromonadales</taxon>
        <taxon>Idiomarinaceae</taxon>
        <taxon>Pseudidiomarina</taxon>
    </lineage>
</organism>
<protein>
    <submittedName>
        <fullName evidence="4">Alpha/beta hydrolase</fullName>
    </submittedName>
</protein>
<feature type="signal peptide" evidence="3">
    <location>
        <begin position="1"/>
        <end position="18"/>
    </location>
</feature>
<keyword evidence="2 4" id="KW-0378">Hydrolase</keyword>
<dbReference type="InterPro" id="IPR029058">
    <property type="entry name" value="AB_hydrolase_fold"/>
</dbReference>
<evidence type="ECO:0000256" key="2">
    <source>
        <dbReference type="ARBA" id="ARBA00022801"/>
    </source>
</evidence>
<dbReference type="PANTHER" id="PTHR40841:SF2">
    <property type="entry name" value="SIDEROPHORE-DEGRADING ESTERASE (EUROFUNG)"/>
    <property type="match status" value="1"/>
</dbReference>
<comment type="similarity">
    <text evidence="1">Belongs to the esterase D family.</text>
</comment>
<dbReference type="InterPro" id="IPR052558">
    <property type="entry name" value="Siderophore_Hydrolase_D"/>
</dbReference>
<evidence type="ECO:0000313" key="4">
    <source>
        <dbReference type="EMBL" id="RUO50624.1"/>
    </source>
</evidence>
<reference evidence="5" key="1">
    <citation type="journal article" date="2018" name="Front. Microbiol.">
        <title>Genome-Based Analysis Reveals the Taxonomy and Diversity of the Family Idiomarinaceae.</title>
        <authorList>
            <person name="Liu Y."/>
            <person name="Lai Q."/>
            <person name="Shao Z."/>
        </authorList>
    </citation>
    <scope>NUCLEOTIDE SEQUENCE [LARGE SCALE GENOMIC DNA]</scope>
    <source>
        <strain evidence="5">SW15</strain>
    </source>
</reference>
<dbReference type="Gene3D" id="3.40.50.1820">
    <property type="entry name" value="alpha/beta hydrolase"/>
    <property type="match status" value="1"/>
</dbReference>
<keyword evidence="5" id="KW-1185">Reference proteome</keyword>
<dbReference type="InterPro" id="IPR000801">
    <property type="entry name" value="Esterase-like"/>
</dbReference>
<evidence type="ECO:0000256" key="3">
    <source>
        <dbReference type="SAM" id="SignalP"/>
    </source>
</evidence>
<dbReference type="GO" id="GO:0016788">
    <property type="term" value="F:hydrolase activity, acting on ester bonds"/>
    <property type="evidence" value="ECO:0007669"/>
    <property type="project" value="TreeGrafter"/>
</dbReference>
<name>A0A432XPL4_9GAMM</name>
<dbReference type="OrthoDB" id="6381520at2"/>
<evidence type="ECO:0000256" key="1">
    <source>
        <dbReference type="ARBA" id="ARBA00005622"/>
    </source>
</evidence>
<gene>
    <name evidence="4" type="ORF">CWE21_00525</name>
</gene>
<comment type="caution">
    <text evidence="4">The sequence shown here is derived from an EMBL/GenBank/DDBJ whole genome shotgun (WGS) entry which is preliminary data.</text>
</comment>
<dbReference type="EMBL" id="PIPT01000001">
    <property type="protein sequence ID" value="RUO50624.1"/>
    <property type="molecule type" value="Genomic_DNA"/>
</dbReference>
<feature type="chain" id="PRO_5019330508" evidence="3">
    <location>
        <begin position="19"/>
        <end position="274"/>
    </location>
</feature>
<dbReference type="Proteomes" id="UP000286678">
    <property type="component" value="Unassembled WGS sequence"/>
</dbReference>